<reference evidence="2 3" key="1">
    <citation type="submission" date="2015-06" db="EMBL/GenBank/DDBJ databases">
        <title>Talaromyces atroroseus IBT 11181 draft genome.</title>
        <authorList>
            <person name="Rasmussen K.B."/>
            <person name="Rasmussen S."/>
            <person name="Petersen B."/>
            <person name="Sicheritz-Ponten T."/>
            <person name="Mortensen U.H."/>
            <person name="Thrane U."/>
        </authorList>
    </citation>
    <scope>NUCLEOTIDE SEQUENCE [LARGE SCALE GENOMIC DNA]</scope>
    <source>
        <strain evidence="2 3">IBT 11181</strain>
    </source>
</reference>
<dbReference type="AlphaFoldDB" id="A0A225BB38"/>
<evidence type="ECO:0000256" key="1">
    <source>
        <dbReference type="SAM" id="MobiDB-lite"/>
    </source>
</evidence>
<feature type="region of interest" description="Disordered" evidence="1">
    <location>
        <begin position="1"/>
        <end position="96"/>
    </location>
</feature>
<evidence type="ECO:0000313" key="2">
    <source>
        <dbReference type="EMBL" id="OKL64626.1"/>
    </source>
</evidence>
<dbReference type="Proteomes" id="UP000214365">
    <property type="component" value="Unassembled WGS sequence"/>
</dbReference>
<dbReference type="GeneID" id="31000695"/>
<gene>
    <name evidence="2" type="ORF">UA08_00940</name>
</gene>
<accession>A0A225BB38</accession>
<feature type="compositionally biased region" description="Polar residues" evidence="1">
    <location>
        <begin position="1"/>
        <end position="16"/>
    </location>
</feature>
<dbReference type="RefSeq" id="XP_020124747.1">
    <property type="nucleotide sequence ID" value="XM_020260802.1"/>
</dbReference>
<dbReference type="EMBL" id="LFMY01000001">
    <property type="protein sequence ID" value="OKL64626.1"/>
    <property type="molecule type" value="Genomic_DNA"/>
</dbReference>
<keyword evidence="3" id="KW-1185">Reference proteome</keyword>
<comment type="caution">
    <text evidence="2">The sequence shown here is derived from an EMBL/GenBank/DDBJ whole genome shotgun (WGS) entry which is preliminary data.</text>
</comment>
<feature type="compositionally biased region" description="Low complexity" evidence="1">
    <location>
        <begin position="40"/>
        <end position="53"/>
    </location>
</feature>
<organism evidence="2 3">
    <name type="scientific">Talaromyces atroroseus</name>
    <dbReference type="NCBI Taxonomy" id="1441469"/>
    <lineage>
        <taxon>Eukaryota</taxon>
        <taxon>Fungi</taxon>
        <taxon>Dikarya</taxon>
        <taxon>Ascomycota</taxon>
        <taxon>Pezizomycotina</taxon>
        <taxon>Eurotiomycetes</taxon>
        <taxon>Eurotiomycetidae</taxon>
        <taxon>Eurotiales</taxon>
        <taxon>Trichocomaceae</taxon>
        <taxon>Talaromyces</taxon>
        <taxon>Talaromyces sect. Trachyspermi</taxon>
    </lineage>
</organism>
<sequence>MQSNPHKPTTHFTGPQDQKKYHQGLRSMLNQDQPGDMSKQQQQQHQQGQQQQQSPWNLLNKQSKQPKQQQQKQTRKSSAGSFSDDDLAALPVEKQFETDYDQTGHLVPDAVHFGKDQDMVGASNDDFSEDM</sequence>
<feature type="compositionally biased region" description="Low complexity" evidence="1">
    <location>
        <begin position="61"/>
        <end position="78"/>
    </location>
</feature>
<proteinExistence type="predicted"/>
<dbReference type="OrthoDB" id="4226624at2759"/>
<protein>
    <submittedName>
        <fullName evidence="2">Uncharacterized protein</fullName>
    </submittedName>
</protein>
<evidence type="ECO:0000313" key="3">
    <source>
        <dbReference type="Proteomes" id="UP000214365"/>
    </source>
</evidence>
<name>A0A225BB38_TALAT</name>